<dbReference type="Gene3D" id="1.25.40.20">
    <property type="entry name" value="Ankyrin repeat-containing domain"/>
    <property type="match status" value="1"/>
</dbReference>
<feature type="compositionally biased region" description="Polar residues" evidence="4">
    <location>
        <begin position="1480"/>
        <end position="1489"/>
    </location>
</feature>
<feature type="repeat" description="RCC1" evidence="3">
    <location>
        <begin position="336"/>
        <end position="389"/>
    </location>
</feature>
<dbReference type="InterPro" id="IPR000408">
    <property type="entry name" value="Reg_chr_condens"/>
</dbReference>
<dbReference type="OrthoDB" id="1893551at2759"/>
<feature type="region of interest" description="Disordered" evidence="4">
    <location>
        <begin position="1541"/>
        <end position="1663"/>
    </location>
</feature>
<dbReference type="eggNOG" id="KOG0783">
    <property type="taxonomic scope" value="Eukaryota"/>
</dbReference>
<evidence type="ECO:0000256" key="1">
    <source>
        <dbReference type="ARBA" id="ARBA00022737"/>
    </source>
</evidence>
<gene>
    <name evidence="6" type="ORF">PTRG_01559</name>
</gene>
<feature type="repeat" description="ANK" evidence="2">
    <location>
        <begin position="125"/>
        <end position="151"/>
    </location>
</feature>
<reference evidence="7" key="1">
    <citation type="journal article" date="2013" name="G3 (Bethesda)">
        <title>Comparative genomics of a plant-pathogenic fungus, Pyrenophora tritici-repentis, reveals transduplication and the impact of repeat elements on pathogenicity and population divergence.</title>
        <authorList>
            <person name="Manning V.A."/>
            <person name="Pandelova I."/>
            <person name="Dhillon B."/>
            <person name="Wilhelm L.J."/>
            <person name="Goodwin S.B."/>
            <person name="Berlin A.M."/>
            <person name="Figueroa M."/>
            <person name="Freitag M."/>
            <person name="Hane J.K."/>
            <person name="Henrissat B."/>
            <person name="Holman W.H."/>
            <person name="Kodira C.D."/>
            <person name="Martin J."/>
            <person name="Oliver R.P."/>
            <person name="Robbertse B."/>
            <person name="Schackwitz W."/>
            <person name="Schwartz D.C."/>
            <person name="Spatafora J.W."/>
            <person name="Turgeon B.G."/>
            <person name="Yandava C."/>
            <person name="Young S."/>
            <person name="Zhou S."/>
            <person name="Zeng Q."/>
            <person name="Grigoriev I.V."/>
            <person name="Ma L.-J."/>
            <person name="Ciuffetti L.M."/>
        </authorList>
    </citation>
    <scope>NUCLEOTIDE SEQUENCE [LARGE SCALE GENOMIC DNA]</scope>
    <source>
        <strain evidence="7">Pt-1C-BFP</strain>
    </source>
</reference>
<dbReference type="Pfam" id="PF13540">
    <property type="entry name" value="RCC1_2"/>
    <property type="match status" value="1"/>
</dbReference>
<organism evidence="6 7">
    <name type="scientific">Pyrenophora tritici-repentis (strain Pt-1C-BFP)</name>
    <name type="common">Wheat tan spot fungus</name>
    <name type="synonym">Drechslera tritici-repentis</name>
    <dbReference type="NCBI Taxonomy" id="426418"/>
    <lineage>
        <taxon>Eukaryota</taxon>
        <taxon>Fungi</taxon>
        <taxon>Dikarya</taxon>
        <taxon>Ascomycota</taxon>
        <taxon>Pezizomycotina</taxon>
        <taxon>Dothideomycetes</taxon>
        <taxon>Pleosporomycetidae</taxon>
        <taxon>Pleosporales</taxon>
        <taxon>Pleosporineae</taxon>
        <taxon>Pleosporaceae</taxon>
        <taxon>Pyrenophora</taxon>
    </lineage>
</organism>
<dbReference type="PROSITE" id="PS50097">
    <property type="entry name" value="BTB"/>
    <property type="match status" value="1"/>
</dbReference>
<dbReference type="Pfam" id="PF12796">
    <property type="entry name" value="Ank_2"/>
    <property type="match status" value="1"/>
</dbReference>
<dbReference type="OMA" id="FEFVLRY"/>
<dbReference type="SUPFAM" id="SSF54695">
    <property type="entry name" value="POZ domain"/>
    <property type="match status" value="1"/>
</dbReference>
<evidence type="ECO:0000313" key="6">
    <source>
        <dbReference type="EMBL" id="EDU40997.1"/>
    </source>
</evidence>
<dbReference type="InterPro" id="IPR000210">
    <property type="entry name" value="BTB/POZ_dom"/>
</dbReference>
<dbReference type="SMART" id="SM00248">
    <property type="entry name" value="ANK"/>
    <property type="match status" value="2"/>
</dbReference>
<dbReference type="PANTHER" id="PTHR22872:SF2">
    <property type="entry name" value="INHIBITOR OF BRUTON TYROSINE KINASE"/>
    <property type="match status" value="1"/>
</dbReference>
<feature type="compositionally biased region" description="Polar residues" evidence="4">
    <location>
        <begin position="1436"/>
        <end position="1449"/>
    </location>
</feature>
<dbReference type="Gene3D" id="3.30.710.10">
    <property type="entry name" value="Potassium Channel Kv1.1, Chain A"/>
    <property type="match status" value="2"/>
</dbReference>
<feature type="compositionally biased region" description="Polar residues" evidence="4">
    <location>
        <begin position="1416"/>
        <end position="1427"/>
    </location>
</feature>
<feature type="repeat" description="RCC1" evidence="3">
    <location>
        <begin position="390"/>
        <end position="450"/>
    </location>
</feature>
<evidence type="ECO:0000256" key="4">
    <source>
        <dbReference type="SAM" id="MobiDB-lite"/>
    </source>
</evidence>
<dbReference type="HOGENOM" id="CLU_002285_0_0_1"/>
<evidence type="ECO:0000256" key="2">
    <source>
        <dbReference type="PROSITE-ProRule" id="PRU00023"/>
    </source>
</evidence>
<feature type="region of interest" description="Disordered" evidence="4">
    <location>
        <begin position="1181"/>
        <end position="1490"/>
    </location>
</feature>
<sequence>MSGYLWKYYLEDDVDNFRHVLATPTQSHRAPAQKGFAGWQGGVSGGAVNGSPGSYNASPITSIKSRKMGMGAAANLTRFDINSRDAAGMTILHHAASSTADSAVDFAQALLDHPWTDVYIQDAENGWTALHRAFYFGNIAIARLILNRDAQDILGQGASGFNQHARGLVKIKDKEGYGPLDLFSMTIKDRTLRPEEAPVIDSDSDDEMAHGDSGDVDDETRKRLIAPPVLLEGDEVYTFGSNKNVTLGFGDEDDRQFPERITLRRPDHLLQRFYKEHRDQHNQYLAAIGMPIQDVGPQQARSTVDLPTHIRNTPIVIQDVRMSKLHTAILTTDPISNLYMCGHGPGGRLGTGNETTRYQFTCIESGGLGQKKVAGVALGQNHTLAITEEGEIFSWGNNAYGQLGYTLPKPTMKDDDPISTIPRQIFGPLKRDIVTGIAASRIHSVVHTATSLYTFGKNEGQLGIVDSDARSLEMQVVPRKIAAALFSSSIHSVSAIDGATVCLLENREVWVFANYGYAKLSFPLDGFTSNFLKESWLTTKYDTAPNKISKITSGGDTICALSTSGEVFTVAVSRRSEGPQDSSTSTTNPKQIRGALSAPFRIWSSKKSHMAARDVDVDQDGSIILTTEVGSVWRRTKRATIKNANVTAAVGNKPKDYKFQRVSGLTRVIAVRASAFGAYAAIRKDCNVTRTQIGVDEAGLWEDLAPLLSFHELTEYEETSDDEEPEPRFWARATEAQGLRKRVLKSKDLEAEIIGILHRSSSSPDRTYNMEIGSTLSDVRIPVHEFVLAGRSRILRDALLDHRVKGTEHVISDLLTVKAEGGRLLVLFQGLDFLTIFNLVLYAYTDSVVDFWNVTRHYPTMAHRYRSVRTELMKVASRLELRQLEPAVRQMVKPRKSLHIDMELAIKDPSFFESGDVIVDLADGEMLLHSDVICQRCPFFEGMFRGRAAGQWLEGRRTEESPIVRIDLSHVEKRLFELVVRHIYTDAGEEIFEDVTSEDLNDLLALDELLDHVMDIMSVANELMLDRLTQICQRLIGRYGMYGFGYSDANTDLTAVNARNVCSLLTAVAPSSVAEFKDAALEYVCLSLEAVMQNGSLDELDEDLLLELNQVAHENQLAYLPFARSGRAETLLFDRYPELAERIERGKRAKVDAIVLSNKYADGDSISTSFRAQSLEEVAASPLRQRNRRRASKDAKSPALTPALKSKGSVPDLMFDMSDGDEDDDAAPRKIKPPQFTEQSGDERLVETPVGSLEAPWGSVQKPDQPSHAFGRVADLSLKSRSPVPQSSVKEERPPGQPWGSTPLAAPKLDLKDIMAQDSSATPSNLTIGLSRGESERIAKAAHAKLSQKERKRLQQAQQFGTPIEKPQPVPPAVSPWQATAHRKPSNSTAMSPTAQPSPTPTPQPSQPSNTPHLTMRQTVANKGGSSKQKDKRSASKGQVATGTSSPSKTRPIASERGMSVSTDPIPTPRSVRHIPLPQHSPTSPSQHLSMMEILSLQEAEKTSIRDAAAKRSLQEIQQEQEFQQWWDQESRRVIEEEAQTKRLLDRAAKAAARGRGQKGRSGRGGKAKCQEKKDGVEDADRSKGKTDGSAGSSATSTKNDGPKSGSKHDGGGRAPGQENASRGGRGRIGRGGRPGGARGGRAQGTPRDGTATSVPQGQASAS</sequence>
<dbReference type="InterPro" id="IPR002110">
    <property type="entry name" value="Ankyrin_rpt"/>
</dbReference>
<feature type="compositionally biased region" description="Basic residues" evidence="4">
    <location>
        <begin position="1556"/>
        <end position="1567"/>
    </location>
</feature>
<dbReference type="CDD" id="cd18186">
    <property type="entry name" value="BTB_POZ_ZBTB_KLHL-like"/>
    <property type="match status" value="1"/>
</dbReference>
<dbReference type="EMBL" id="DS231615">
    <property type="protein sequence ID" value="EDU40997.1"/>
    <property type="molecule type" value="Genomic_DNA"/>
</dbReference>
<evidence type="ECO:0000313" key="7">
    <source>
        <dbReference type="Proteomes" id="UP000001471"/>
    </source>
</evidence>
<feature type="compositionally biased region" description="Polar residues" evidence="4">
    <location>
        <begin position="1317"/>
        <end position="1328"/>
    </location>
</feature>
<dbReference type="InterPro" id="IPR036770">
    <property type="entry name" value="Ankyrin_rpt-contain_sf"/>
</dbReference>
<dbReference type="PROSITE" id="PS50012">
    <property type="entry name" value="RCC1_3"/>
    <property type="match status" value="2"/>
</dbReference>
<keyword evidence="2" id="KW-0040">ANK repeat</keyword>
<dbReference type="InterPro" id="IPR011333">
    <property type="entry name" value="SKP1/BTB/POZ_sf"/>
</dbReference>
<dbReference type="InterPro" id="IPR009091">
    <property type="entry name" value="RCC1/BLIP-II"/>
</dbReference>
<evidence type="ECO:0000256" key="3">
    <source>
        <dbReference type="PROSITE-ProRule" id="PRU00235"/>
    </source>
</evidence>
<dbReference type="Proteomes" id="UP000001471">
    <property type="component" value="Unassembled WGS sequence"/>
</dbReference>
<dbReference type="SMART" id="SM00225">
    <property type="entry name" value="BTB"/>
    <property type="match status" value="1"/>
</dbReference>
<feature type="domain" description="BTB" evidence="5">
    <location>
        <begin position="915"/>
        <end position="986"/>
    </location>
</feature>
<feature type="compositionally biased region" description="Basic and acidic residues" evidence="4">
    <location>
        <begin position="1569"/>
        <end position="1587"/>
    </location>
</feature>
<feature type="compositionally biased region" description="Polar residues" evidence="4">
    <location>
        <begin position="1651"/>
        <end position="1663"/>
    </location>
</feature>
<dbReference type="SUPFAM" id="SSF50985">
    <property type="entry name" value="RCC1/BLIP-II"/>
    <property type="match status" value="1"/>
</dbReference>
<dbReference type="Gene3D" id="2.130.10.30">
    <property type="entry name" value="Regulator of chromosome condensation 1/beta-lactamase-inhibitor protein II"/>
    <property type="match status" value="1"/>
</dbReference>
<dbReference type="PANTHER" id="PTHR22872">
    <property type="entry name" value="BTK-BINDING PROTEIN-RELATED"/>
    <property type="match status" value="1"/>
</dbReference>
<protein>
    <submittedName>
        <fullName evidence="6">BTB domain and ankyrin repeat containing protein</fullName>
    </submittedName>
</protein>
<dbReference type="InParanoid" id="B2VWJ7"/>
<evidence type="ECO:0000259" key="5">
    <source>
        <dbReference type="PROSITE" id="PS50097"/>
    </source>
</evidence>
<feature type="compositionally biased region" description="Pro residues" evidence="4">
    <location>
        <begin position="1396"/>
        <end position="1406"/>
    </location>
</feature>
<keyword evidence="1" id="KW-0677">Repeat</keyword>
<feature type="compositionally biased region" description="Gly residues" evidence="4">
    <location>
        <begin position="1632"/>
        <end position="1643"/>
    </location>
</feature>
<dbReference type="PROSITE" id="PS50088">
    <property type="entry name" value="ANK_REPEAT"/>
    <property type="match status" value="1"/>
</dbReference>
<dbReference type="PRINTS" id="PR00633">
    <property type="entry name" value="RCCNDNSATION"/>
</dbReference>
<dbReference type="SUPFAM" id="SSF48403">
    <property type="entry name" value="Ankyrin repeat"/>
    <property type="match status" value="1"/>
</dbReference>
<dbReference type="InterPro" id="IPR051625">
    <property type="entry name" value="Signaling_Regulatory_Domain"/>
</dbReference>
<dbReference type="STRING" id="426418.B2VWJ7"/>
<feature type="compositionally biased region" description="Polar residues" evidence="4">
    <location>
        <begin position="1279"/>
        <end position="1288"/>
    </location>
</feature>
<feature type="compositionally biased region" description="Low complexity" evidence="4">
    <location>
        <begin position="1588"/>
        <end position="1599"/>
    </location>
</feature>
<proteinExistence type="predicted"/>
<accession>B2VWJ7</accession>
<name>B2VWJ7_PYRTR</name>
<dbReference type="PROSITE" id="PS50297">
    <property type="entry name" value="ANK_REP_REGION"/>
    <property type="match status" value="1"/>
</dbReference>